<dbReference type="InterPro" id="IPR011333">
    <property type="entry name" value="SKP1/BTB/POZ_sf"/>
</dbReference>
<name>A0A2V3IJI5_9FLOR</name>
<accession>A0A2V3IJI5</accession>
<comment type="caution">
    <text evidence="2">The sequence shown here is derived from an EMBL/GenBank/DDBJ whole genome shotgun (WGS) entry which is preliminary data.</text>
</comment>
<dbReference type="AlphaFoldDB" id="A0A2V3IJI5"/>
<dbReference type="Gene3D" id="3.30.710.10">
    <property type="entry name" value="Potassium Channel Kv1.1, Chain A"/>
    <property type="match status" value="1"/>
</dbReference>
<reference evidence="2 3" key="1">
    <citation type="journal article" date="2018" name="Mol. Biol. Evol.">
        <title>Analysis of the draft genome of the red seaweed Gracilariopsis chorda provides insights into genome size evolution in Rhodophyta.</title>
        <authorList>
            <person name="Lee J."/>
            <person name="Yang E.C."/>
            <person name="Graf L."/>
            <person name="Yang J.H."/>
            <person name="Qiu H."/>
            <person name="Zel Zion U."/>
            <person name="Chan C.X."/>
            <person name="Stephens T.G."/>
            <person name="Weber A.P.M."/>
            <person name="Boo G.H."/>
            <person name="Boo S.M."/>
            <person name="Kim K.M."/>
            <person name="Shin Y."/>
            <person name="Jung M."/>
            <person name="Lee S.J."/>
            <person name="Yim H.S."/>
            <person name="Lee J.H."/>
            <person name="Bhattacharya D."/>
            <person name="Yoon H.S."/>
        </authorList>
    </citation>
    <scope>NUCLEOTIDE SEQUENCE [LARGE SCALE GENOMIC DNA]</scope>
    <source>
        <strain evidence="2 3">SKKU-2015</strain>
        <tissue evidence="2">Whole body</tissue>
    </source>
</reference>
<dbReference type="CDD" id="cd18186">
    <property type="entry name" value="BTB_POZ_ZBTB_KLHL-like"/>
    <property type="match status" value="1"/>
</dbReference>
<keyword evidence="3" id="KW-1185">Reference proteome</keyword>
<dbReference type="SUPFAM" id="SSF54695">
    <property type="entry name" value="POZ domain"/>
    <property type="match status" value="1"/>
</dbReference>
<evidence type="ECO:0000313" key="3">
    <source>
        <dbReference type="Proteomes" id="UP000247409"/>
    </source>
</evidence>
<protein>
    <recommendedName>
        <fullName evidence="1">BTB domain-containing protein</fullName>
    </recommendedName>
</protein>
<feature type="domain" description="BTB" evidence="1">
    <location>
        <begin position="55"/>
        <end position="122"/>
    </location>
</feature>
<dbReference type="PROSITE" id="PS50097">
    <property type="entry name" value="BTB"/>
    <property type="match status" value="1"/>
</dbReference>
<organism evidence="2 3">
    <name type="scientific">Gracilariopsis chorda</name>
    <dbReference type="NCBI Taxonomy" id="448386"/>
    <lineage>
        <taxon>Eukaryota</taxon>
        <taxon>Rhodophyta</taxon>
        <taxon>Florideophyceae</taxon>
        <taxon>Rhodymeniophycidae</taxon>
        <taxon>Gracilariales</taxon>
        <taxon>Gracilariaceae</taxon>
        <taxon>Gracilariopsis</taxon>
    </lineage>
</organism>
<dbReference type="Proteomes" id="UP000247409">
    <property type="component" value="Unassembled WGS sequence"/>
</dbReference>
<evidence type="ECO:0000259" key="1">
    <source>
        <dbReference type="PROSITE" id="PS50097"/>
    </source>
</evidence>
<dbReference type="EMBL" id="NBIV01000169">
    <property type="protein sequence ID" value="PXF42256.1"/>
    <property type="molecule type" value="Genomic_DNA"/>
</dbReference>
<dbReference type="STRING" id="448386.A0A2V3IJI5"/>
<dbReference type="OrthoDB" id="6359816at2759"/>
<dbReference type="InterPro" id="IPR000210">
    <property type="entry name" value="BTB/POZ_dom"/>
</dbReference>
<sequence length="186" mass="21418">MADDTFPHSHYYANCKCLRCLNHAEVVRNTYKTQNDVLRRNTLSLLLGPNAHLYCDTTLVSSDGLRFPVCKSLLALQSTFFQRLFFSQFKESSADEIRVSVKGAVIREVLEFVYLGECQLVERVLRALRDDQDTLDLRELVELDAAANYFILKALESLCDNLLFDLCAWMYINIHRFTKRAHGVLS</sequence>
<gene>
    <name evidence="2" type="ORF">BWQ96_07975</name>
</gene>
<dbReference type="PANTHER" id="PTHR45632">
    <property type="entry name" value="LD33804P"/>
    <property type="match status" value="1"/>
</dbReference>
<dbReference type="Pfam" id="PF00651">
    <property type="entry name" value="BTB"/>
    <property type="match status" value="1"/>
</dbReference>
<dbReference type="SMART" id="SM00225">
    <property type="entry name" value="BTB"/>
    <property type="match status" value="1"/>
</dbReference>
<proteinExistence type="predicted"/>
<evidence type="ECO:0000313" key="2">
    <source>
        <dbReference type="EMBL" id="PXF42256.1"/>
    </source>
</evidence>